<dbReference type="AlphaFoldDB" id="A0A7I9YQP8"/>
<proteinExistence type="predicted"/>
<dbReference type="Proteomes" id="UP000465360">
    <property type="component" value="Unassembled WGS sequence"/>
</dbReference>
<reference evidence="2 3" key="1">
    <citation type="journal article" date="2019" name="Emerg. Microbes Infect.">
        <title>Comprehensive subspecies identification of 175 nontuberculous mycobacteria species based on 7547 genomic profiles.</title>
        <authorList>
            <person name="Matsumoto Y."/>
            <person name="Kinjo T."/>
            <person name="Motooka D."/>
            <person name="Nabeya D."/>
            <person name="Jung N."/>
            <person name="Uechi K."/>
            <person name="Horii T."/>
            <person name="Iida T."/>
            <person name="Fujita J."/>
            <person name="Nakamura S."/>
        </authorList>
    </citation>
    <scope>NUCLEOTIDE SEQUENCE [LARGE SCALE GENOMIC DNA]</scope>
    <source>
        <strain evidence="2 3">JCM 30725</strain>
    </source>
</reference>
<dbReference type="RefSeq" id="WP_163713366.1">
    <property type="nucleotide sequence ID" value="NZ_BLKZ01000001.1"/>
</dbReference>
<keyword evidence="1" id="KW-1133">Transmembrane helix</keyword>
<keyword evidence="1" id="KW-0472">Membrane</keyword>
<keyword evidence="1" id="KW-0812">Transmembrane</keyword>
<evidence type="ECO:0000256" key="1">
    <source>
        <dbReference type="SAM" id="Phobius"/>
    </source>
</evidence>
<protein>
    <submittedName>
        <fullName evidence="2">Uncharacterized protein</fullName>
    </submittedName>
</protein>
<feature type="transmembrane region" description="Helical" evidence="1">
    <location>
        <begin position="54"/>
        <end position="78"/>
    </location>
</feature>
<comment type="caution">
    <text evidence="2">The sequence shown here is derived from an EMBL/GenBank/DDBJ whole genome shotgun (WGS) entry which is preliminary data.</text>
</comment>
<sequence length="85" mass="9091">MTIAIDAHDPVELYVADEYDDFISAVASINAIGGRGDKDLVEKKPRWRLTEEEIVRAAVAVIFISLMALIGLAAGAFLTVSLTAA</sequence>
<evidence type="ECO:0000313" key="3">
    <source>
        <dbReference type="Proteomes" id="UP000465360"/>
    </source>
</evidence>
<accession>A0A7I9YQP8</accession>
<dbReference type="EMBL" id="BLKZ01000001">
    <property type="protein sequence ID" value="GFG90927.1"/>
    <property type="molecule type" value="Genomic_DNA"/>
</dbReference>
<name>A0A7I9YQP8_MYCBU</name>
<evidence type="ECO:0000313" key="2">
    <source>
        <dbReference type="EMBL" id="GFG90927.1"/>
    </source>
</evidence>
<keyword evidence="3" id="KW-1185">Reference proteome</keyword>
<organism evidence="2 3">
    <name type="scientific">Mycobacterium bourgelatii</name>
    <dbReference type="NCBI Taxonomy" id="1273442"/>
    <lineage>
        <taxon>Bacteria</taxon>
        <taxon>Bacillati</taxon>
        <taxon>Actinomycetota</taxon>
        <taxon>Actinomycetes</taxon>
        <taxon>Mycobacteriales</taxon>
        <taxon>Mycobacteriaceae</taxon>
        <taxon>Mycobacterium</taxon>
    </lineage>
</organism>
<gene>
    <name evidence="2" type="ORF">MBOU_29690</name>
</gene>